<proteinExistence type="predicted"/>
<organism evidence="1 2">
    <name type="scientific">Ottowia testudinis</name>
    <dbReference type="NCBI Taxonomy" id="2816950"/>
    <lineage>
        <taxon>Bacteria</taxon>
        <taxon>Pseudomonadati</taxon>
        <taxon>Pseudomonadota</taxon>
        <taxon>Betaproteobacteria</taxon>
        <taxon>Burkholderiales</taxon>
        <taxon>Comamonadaceae</taxon>
        <taxon>Ottowia</taxon>
    </lineage>
</organism>
<name>A0A975CKR0_9BURK</name>
<dbReference type="RefSeq" id="WP_208009018.1">
    <property type="nucleotide sequence ID" value="NZ_CP071796.1"/>
</dbReference>
<gene>
    <name evidence="1" type="ORF">J1M35_20005</name>
</gene>
<dbReference type="KEGG" id="otd:J1M35_20005"/>
<protein>
    <submittedName>
        <fullName evidence="1">Uncharacterized protein</fullName>
    </submittedName>
</protein>
<dbReference type="AlphaFoldDB" id="A0A975CKR0"/>
<dbReference type="Proteomes" id="UP000663903">
    <property type="component" value="Chromosome"/>
</dbReference>
<evidence type="ECO:0000313" key="2">
    <source>
        <dbReference type="Proteomes" id="UP000663903"/>
    </source>
</evidence>
<accession>A0A975CKR0</accession>
<keyword evidence="2" id="KW-1185">Reference proteome</keyword>
<sequence length="352" mass="40195">MLKTIISFGEFLNAIKTNGEYAFRVDGSERLVVAIDSDLNVASISLYSPENKISLIARESVFGPSYSGWLCCVSESKKFVLEVNRQLKKIGCSLRNYGDCALGFPVTIHGPKEKFIVKVEKGIVYRFMVPRDSVDKFCEILAGQYRYRRPWLIDESEIDNIKKNNDINDLLDLDPGMYGVIARVALKGEVDGRKKELDAEELLKLIDVDAKYKKDYKEYVIKSLDAVKRFEEKMDRNFECSIRTLSYHWSGGYKFPVPFSGFIDDDVVHELNLRRLNLWIRVGVPVIDEFMVYRGAGVECGIDSFRLIYAKKSEGRDEIERLINEGEEKCRMRAGWLFVDPLAGMLPTVNGG</sequence>
<reference evidence="1" key="1">
    <citation type="submission" date="2021-03" db="EMBL/GenBank/DDBJ databases">
        <title>Ottowia sp. 27C isolated from the cloaca of a Giant Asian pond turtle (Heosemys grandis).</title>
        <authorList>
            <person name="Spergser J."/>
            <person name="Busse H.-J."/>
        </authorList>
    </citation>
    <scope>NUCLEOTIDE SEQUENCE</scope>
    <source>
        <strain evidence="1">27C</strain>
    </source>
</reference>
<dbReference type="EMBL" id="CP071796">
    <property type="protein sequence ID" value="QTD45268.1"/>
    <property type="molecule type" value="Genomic_DNA"/>
</dbReference>
<evidence type="ECO:0000313" key="1">
    <source>
        <dbReference type="EMBL" id="QTD45268.1"/>
    </source>
</evidence>